<organism evidence="2 3">
    <name type="scientific">Terfezia boudieri ATCC MYA-4762</name>
    <dbReference type="NCBI Taxonomy" id="1051890"/>
    <lineage>
        <taxon>Eukaryota</taxon>
        <taxon>Fungi</taxon>
        <taxon>Dikarya</taxon>
        <taxon>Ascomycota</taxon>
        <taxon>Pezizomycotina</taxon>
        <taxon>Pezizomycetes</taxon>
        <taxon>Pezizales</taxon>
        <taxon>Pezizaceae</taxon>
        <taxon>Terfezia</taxon>
    </lineage>
</organism>
<evidence type="ECO:0000313" key="2">
    <source>
        <dbReference type="EMBL" id="RPB27322.1"/>
    </source>
</evidence>
<proteinExistence type="predicted"/>
<dbReference type="InParanoid" id="A0A3N4M1Q3"/>
<dbReference type="EMBL" id="ML121531">
    <property type="protein sequence ID" value="RPB27322.1"/>
    <property type="molecule type" value="Genomic_DNA"/>
</dbReference>
<gene>
    <name evidence="2" type="ORF">L211DRAFT_894012</name>
</gene>
<evidence type="ECO:0000313" key="3">
    <source>
        <dbReference type="Proteomes" id="UP000267821"/>
    </source>
</evidence>
<feature type="transmembrane region" description="Helical" evidence="1">
    <location>
        <begin position="205"/>
        <end position="225"/>
    </location>
</feature>
<dbReference type="OrthoDB" id="10405143at2759"/>
<keyword evidence="3" id="KW-1185">Reference proteome</keyword>
<name>A0A3N4M1Q3_9PEZI</name>
<accession>A0A3N4M1Q3</accession>
<keyword evidence="1" id="KW-1133">Transmembrane helix</keyword>
<feature type="transmembrane region" description="Helical" evidence="1">
    <location>
        <begin position="94"/>
        <end position="112"/>
    </location>
</feature>
<dbReference type="Proteomes" id="UP000267821">
    <property type="component" value="Unassembled WGS sequence"/>
</dbReference>
<protein>
    <submittedName>
        <fullName evidence="2">Uncharacterized protein</fullName>
    </submittedName>
</protein>
<feature type="transmembrane region" description="Helical" evidence="1">
    <location>
        <begin position="46"/>
        <end position="65"/>
    </location>
</feature>
<feature type="transmembrane region" description="Helical" evidence="1">
    <location>
        <begin position="171"/>
        <end position="193"/>
    </location>
</feature>
<keyword evidence="1" id="KW-0812">Transmembrane</keyword>
<reference evidence="2 3" key="1">
    <citation type="journal article" date="2018" name="Nat. Ecol. Evol.">
        <title>Pezizomycetes genomes reveal the molecular basis of ectomycorrhizal truffle lifestyle.</title>
        <authorList>
            <person name="Murat C."/>
            <person name="Payen T."/>
            <person name="Noel B."/>
            <person name="Kuo A."/>
            <person name="Morin E."/>
            <person name="Chen J."/>
            <person name="Kohler A."/>
            <person name="Krizsan K."/>
            <person name="Balestrini R."/>
            <person name="Da Silva C."/>
            <person name="Montanini B."/>
            <person name="Hainaut M."/>
            <person name="Levati E."/>
            <person name="Barry K.W."/>
            <person name="Belfiori B."/>
            <person name="Cichocki N."/>
            <person name="Clum A."/>
            <person name="Dockter R.B."/>
            <person name="Fauchery L."/>
            <person name="Guy J."/>
            <person name="Iotti M."/>
            <person name="Le Tacon F."/>
            <person name="Lindquist E.A."/>
            <person name="Lipzen A."/>
            <person name="Malagnac F."/>
            <person name="Mello A."/>
            <person name="Molinier V."/>
            <person name="Miyauchi S."/>
            <person name="Poulain J."/>
            <person name="Riccioni C."/>
            <person name="Rubini A."/>
            <person name="Sitrit Y."/>
            <person name="Splivallo R."/>
            <person name="Traeger S."/>
            <person name="Wang M."/>
            <person name="Zifcakova L."/>
            <person name="Wipf D."/>
            <person name="Zambonelli A."/>
            <person name="Paolocci F."/>
            <person name="Nowrousian M."/>
            <person name="Ottonello S."/>
            <person name="Baldrian P."/>
            <person name="Spatafora J.W."/>
            <person name="Henrissat B."/>
            <person name="Nagy L.G."/>
            <person name="Aury J.M."/>
            <person name="Wincker P."/>
            <person name="Grigoriev I.V."/>
            <person name="Bonfante P."/>
            <person name="Martin F.M."/>
        </authorList>
    </citation>
    <scope>NUCLEOTIDE SEQUENCE [LARGE SCALE GENOMIC DNA]</scope>
    <source>
        <strain evidence="2 3">ATCC MYA-4762</strain>
    </source>
</reference>
<keyword evidence="1" id="KW-0472">Membrane</keyword>
<dbReference type="AlphaFoldDB" id="A0A3N4M1Q3"/>
<evidence type="ECO:0000256" key="1">
    <source>
        <dbReference type="SAM" id="Phobius"/>
    </source>
</evidence>
<sequence>MYFPQVYVYLKKDSTNSTALPQRLNTPKMFDGNSSNLKKLALRTSMALLLLFIFSCLLVVATSLFNTSTRGELTSQDTYGELVSQERSNTVQDIFLILFILTLGHFIIDFISPDHEDRILRQVDRMGTWIIGFIALRYKELDALYSHFRSAKALSISVINICKRLWHHTKCIMSCLHTIISSMLSTIYGGWSFGFKVLTCLSPKVVFWVIMEIVQVMLISLYSNLQLLYQCTIKLVEKQVQLLTNNKLPPIAAGGATNNIEFKKPPTPTETHSSEVKTIAIPTNAKVAVPGGKTLLGLIKESRAVDELESRDQIEEEKLEELEAAKWKQLDKLNQMADLAMEMVWQRRAVDELESRDQIEEEKLEELEAAKWKQLDKLNQMADLAMEMVWQSRVISVPLGTE</sequence>